<sequence>MKKSKMIVCLSSVLALLTVAIGSASAANVYPSSITSTKTEAAVNVAAATQTFHLTKSDILDLIDKPEFPSSTGSAAYDAFISGAVVALTTKSTWAGIGAGVAAGAIQDLASSKGKFFNEVLIEIVKGKAKGIEITITPNDNPYGYPKAFVEMDIWR</sequence>
<keyword evidence="1" id="KW-0732">Signal</keyword>
<evidence type="ECO:0000256" key="1">
    <source>
        <dbReference type="SAM" id="SignalP"/>
    </source>
</evidence>
<feature type="chain" id="PRO_5042844113" evidence="1">
    <location>
        <begin position="27"/>
        <end position="156"/>
    </location>
</feature>
<organism evidence="2 3">
    <name type="scientific">Brevibacillus laterosporus</name>
    <name type="common">Bacillus laterosporus</name>
    <dbReference type="NCBI Taxonomy" id="1465"/>
    <lineage>
        <taxon>Bacteria</taxon>
        <taxon>Bacillati</taxon>
        <taxon>Bacillota</taxon>
        <taxon>Bacilli</taxon>
        <taxon>Bacillales</taxon>
        <taxon>Paenibacillaceae</taxon>
        <taxon>Brevibacillus</taxon>
    </lineage>
</organism>
<feature type="signal peptide" evidence="1">
    <location>
        <begin position="1"/>
        <end position="26"/>
    </location>
</feature>
<dbReference type="RefSeq" id="WP_104033816.1">
    <property type="nucleotide sequence ID" value="NZ_JARMES010000049.1"/>
</dbReference>
<dbReference type="Proteomes" id="UP000239759">
    <property type="component" value="Unassembled WGS sequence"/>
</dbReference>
<name>A0AAP8Q7W8_BRELA</name>
<evidence type="ECO:0000313" key="3">
    <source>
        <dbReference type="Proteomes" id="UP000239759"/>
    </source>
</evidence>
<dbReference type="AlphaFoldDB" id="A0AAP8Q7W8"/>
<gene>
    <name evidence="2" type="ORF">C4A77_25535</name>
</gene>
<reference evidence="2 3" key="1">
    <citation type="submission" date="2018-02" db="EMBL/GenBank/DDBJ databases">
        <title>Comparative analysis of genomes of three Brevibacillus laterosporus strains producers of potent antimicrobials isolated from silage.</title>
        <authorList>
            <person name="Kojic M."/>
            <person name="Miljkovic M."/>
            <person name="Studholme D."/>
            <person name="Filipic B."/>
        </authorList>
    </citation>
    <scope>NUCLEOTIDE SEQUENCE [LARGE SCALE GENOMIC DNA]</scope>
    <source>
        <strain evidence="2 3">BGSP11</strain>
    </source>
</reference>
<dbReference type="EMBL" id="PRKQ01000064">
    <property type="protein sequence ID" value="PPA90101.1"/>
    <property type="molecule type" value="Genomic_DNA"/>
</dbReference>
<evidence type="ECO:0000313" key="2">
    <source>
        <dbReference type="EMBL" id="PPA90101.1"/>
    </source>
</evidence>
<accession>A0AAP8Q7W8</accession>
<comment type="caution">
    <text evidence="2">The sequence shown here is derived from an EMBL/GenBank/DDBJ whole genome shotgun (WGS) entry which is preliminary data.</text>
</comment>
<proteinExistence type="predicted"/>
<protein>
    <submittedName>
        <fullName evidence="2">Uncharacterized protein</fullName>
    </submittedName>
</protein>